<name>A0A1B1UAU0_9BRAD</name>
<evidence type="ECO:0000313" key="3">
    <source>
        <dbReference type="Proteomes" id="UP000092839"/>
    </source>
</evidence>
<evidence type="ECO:0000313" key="2">
    <source>
        <dbReference type="EMBL" id="ANV99878.1"/>
    </source>
</evidence>
<accession>A0A1B1UAU0</accession>
<keyword evidence="1" id="KW-0472">Membrane</keyword>
<feature type="transmembrane region" description="Helical" evidence="1">
    <location>
        <begin position="23"/>
        <end position="45"/>
    </location>
</feature>
<reference evidence="2 3" key="1">
    <citation type="submission" date="2016-07" db="EMBL/GenBank/DDBJ databases">
        <title>Complete genome sequence of Bradyrhizobium icense LMTR 13T, a potential inoculant strain isolated from lima bean (Phaseolus lunatus) in Peru.</title>
        <authorList>
            <person name="Ormeno-Orrillo E."/>
            <person name="Duran D."/>
            <person name="Rogel M.A."/>
            <person name="Rey L."/>
            <person name="Imperial J."/>
            <person name="Ruiz-Argueso T."/>
            <person name="Martinez-Romero E."/>
        </authorList>
    </citation>
    <scope>NUCLEOTIDE SEQUENCE [LARGE SCALE GENOMIC DNA]</scope>
    <source>
        <strain evidence="2 3">LMTR 13</strain>
    </source>
</reference>
<keyword evidence="1" id="KW-1133">Transmembrane helix</keyword>
<dbReference type="KEGG" id="bic:LMTR13_06525"/>
<dbReference type="EMBL" id="CP016428">
    <property type="protein sequence ID" value="ANV99878.1"/>
    <property type="molecule type" value="Genomic_DNA"/>
</dbReference>
<dbReference type="AlphaFoldDB" id="A0A1B1UAU0"/>
<proteinExistence type="predicted"/>
<gene>
    <name evidence="2" type="ORF">LMTR13_06525</name>
</gene>
<protein>
    <submittedName>
        <fullName evidence="2">Uncharacterized protein</fullName>
    </submittedName>
</protein>
<dbReference type="Proteomes" id="UP000092839">
    <property type="component" value="Chromosome"/>
</dbReference>
<keyword evidence="3" id="KW-1185">Reference proteome</keyword>
<sequence>MATTGYLSGHPPARCRETQMSELLLGVLAFIVRAITFALDVAVFISDTKRLSRWVTGSSTFAAVPAEAKIMTPAAKRALAEAEQRNHFLYLPRK</sequence>
<evidence type="ECO:0000256" key="1">
    <source>
        <dbReference type="SAM" id="Phobius"/>
    </source>
</evidence>
<organism evidence="2 3">
    <name type="scientific">Bradyrhizobium icense</name>
    <dbReference type="NCBI Taxonomy" id="1274631"/>
    <lineage>
        <taxon>Bacteria</taxon>
        <taxon>Pseudomonadati</taxon>
        <taxon>Pseudomonadota</taxon>
        <taxon>Alphaproteobacteria</taxon>
        <taxon>Hyphomicrobiales</taxon>
        <taxon>Nitrobacteraceae</taxon>
        <taxon>Bradyrhizobium</taxon>
    </lineage>
</organism>
<keyword evidence="1" id="KW-0812">Transmembrane</keyword>
<dbReference type="STRING" id="1274631.LMTR13_06525"/>